<evidence type="ECO:0000313" key="6">
    <source>
        <dbReference type="Proteomes" id="UP000290572"/>
    </source>
</evidence>
<feature type="domain" description="CCHC-type" evidence="4">
    <location>
        <begin position="426"/>
        <end position="441"/>
    </location>
</feature>
<dbReference type="GO" id="GO:0004672">
    <property type="term" value="F:protein kinase activity"/>
    <property type="evidence" value="ECO:0007669"/>
    <property type="project" value="InterPro"/>
</dbReference>
<dbReference type="InterPro" id="IPR001878">
    <property type="entry name" value="Znf_CCHC"/>
</dbReference>
<reference evidence="5 6" key="1">
    <citation type="submission" date="2018-03" db="EMBL/GenBank/DDBJ databases">
        <title>Draft genome sequence of Rohu Carp (Labeo rohita).</title>
        <authorList>
            <person name="Das P."/>
            <person name="Kushwaha B."/>
            <person name="Joshi C.G."/>
            <person name="Kumar D."/>
            <person name="Nagpure N.S."/>
            <person name="Sahoo L."/>
            <person name="Das S.P."/>
            <person name="Bit A."/>
            <person name="Patnaik S."/>
            <person name="Meher P.K."/>
            <person name="Jayasankar P."/>
            <person name="Koringa P.G."/>
            <person name="Patel N.V."/>
            <person name="Hinsu A.T."/>
            <person name="Kumar R."/>
            <person name="Pandey M."/>
            <person name="Agarwal S."/>
            <person name="Srivastava S."/>
            <person name="Singh M."/>
            <person name="Iquebal M.A."/>
            <person name="Jaiswal S."/>
            <person name="Angadi U.B."/>
            <person name="Kumar N."/>
            <person name="Raza M."/>
            <person name="Shah T.M."/>
            <person name="Rai A."/>
            <person name="Jena J.K."/>
        </authorList>
    </citation>
    <scope>NUCLEOTIDE SEQUENCE [LARGE SCALE GENOMIC DNA]</scope>
    <source>
        <strain evidence="5">DASCIFA01</strain>
        <tissue evidence="5">Testis</tissue>
    </source>
</reference>
<proteinExistence type="predicted"/>
<gene>
    <name evidence="5" type="ORF">ROHU_025533</name>
</gene>
<dbReference type="SUPFAM" id="SSF56112">
    <property type="entry name" value="Protein kinase-like (PK-like)"/>
    <property type="match status" value="1"/>
</dbReference>
<dbReference type="Gene3D" id="1.10.510.10">
    <property type="entry name" value="Transferase(Phosphotransferase) domain 1"/>
    <property type="match status" value="1"/>
</dbReference>
<keyword evidence="1" id="KW-0863">Zinc-finger</keyword>
<dbReference type="Proteomes" id="UP000290572">
    <property type="component" value="Unassembled WGS sequence"/>
</dbReference>
<dbReference type="SMART" id="SM00343">
    <property type="entry name" value="ZnF_C2HC"/>
    <property type="match status" value="2"/>
</dbReference>
<dbReference type="PANTHER" id="PTHR47331:SF5">
    <property type="entry name" value="RIBONUCLEASE H"/>
    <property type="match status" value="1"/>
</dbReference>
<protein>
    <submittedName>
        <fullName evidence="5">Uncharacterized protein</fullName>
    </submittedName>
</protein>
<dbReference type="InterPro" id="IPR005312">
    <property type="entry name" value="DUF1759"/>
</dbReference>
<comment type="caution">
    <text evidence="5">The sequence shown here is derived from an EMBL/GenBank/DDBJ whole genome shotgun (WGS) entry which is preliminary data.</text>
</comment>
<dbReference type="EMBL" id="QBIY01012660">
    <property type="protein sequence ID" value="RXN19660.1"/>
    <property type="molecule type" value="Genomic_DNA"/>
</dbReference>
<evidence type="ECO:0000256" key="2">
    <source>
        <dbReference type="SAM" id="MobiDB-lite"/>
    </source>
</evidence>
<dbReference type="SUPFAM" id="SSF53098">
    <property type="entry name" value="Ribonuclease H-like"/>
    <property type="match status" value="1"/>
</dbReference>
<dbReference type="Pfam" id="PF00069">
    <property type="entry name" value="Pkinase"/>
    <property type="match status" value="1"/>
</dbReference>
<name>A0A498MHR2_LABRO</name>
<sequence>MVSESSDAEFKSRISSKVSSKKAEAEAELAAKVEQAKAMQEIHEQQAKLHQMENDWKLREAKMLTEIKEKEAVMCLRIEEERAKLERLNAAKEVKVAAARSRAYNDVESYAEELPEGREHEADIKHQLDPEAESFHPQQTFPEMRNTQESVDVVQALVNSLSISRLPIPEPATFSGDPLKFIDWKLSFLTLIDRKSIPEGEKMFYLKTYLGGEARKAVEGFFYRNSEDAYKGAWKVLEERYGNPFIVQRAFREKLMRWPKIGVNDPVALREFSDFLQGCVEAIPHVKGLTVLNDCEENYKLLKKLPTWIVRNWNKIVVEELDSSGDFPNFKRFSEFLQRESKLVCNPVTSSLLMSVKASDERYPKRAKAFHTRVQVKGATHQRPEFQQELQCPVCQSKAHNIVKCPNFAVRSIDDKRSFIRENHLCFGCLKKGHITKNCRRRHKCGTCGLSHPTCLHEERDKNNVRTLRSNPEVEHSNQETQTVMSHALTQHVTATSSIVPVFISVAEEPQNEILTYALLDTQSDTTFIMKDFLEELHVNCEEVKLKLSTMTTTDTLTTSHKIRGLRVRGLQGEKYIQVPQAYTCDFIPVDRSYIPTKKTALQWPHLKCIAHEMPPLQSCDIGMLIGYDCPSALAPLEVITGGDNEPFAQKTNIGWSIIGLCNPHLDRQGNQSFVHRVSVKEVLVPSAIDVLKVLESDFNERHPEDKHVSQEDIRFIRLLSDNVQQKEDGHYQLPLPFKSCSAPLLPNNKKLAMARLQHLKKRLKNNQQYYEISARMSAMLKTELEMKIDQEFFWTDSQVVLAYVKNEASRFHVFVANRVQLIKTITDVSQWYYVNTSKNPADHASRGLYASDILSTFWLSGPEFLWEPEACSTPHLSNDLLVGDPEVRLTQTFATKVSDGSDFLSRFSRFSSWRTLVKVVARIKRMGSTQRYPNDIVTVEECERASEAVIKLVQQQAFPQEIKVIQGGNVLQNSSALFPLNPILKGGLLRVGGRLGQSSLSEEVKHPVILPKDSHIVKLILGHFHAKVCHQGRYLTLMELRTSGFWVVGGSRSVAKLIHGCVRCRKLRRPTEQQQMAELPRERVEASAPFLYVGMDCFGPFSVKRLRKEYKRYGIIFTCLSSRAVHIEMLEDLSTDAFINALRCFISLRGAVRQLFCDCGTNFVGARNELRNALSEIDVKSLELFLNENQCEFVFNVSQRVTQMAQNRRLSSASYDSSASDHSREISSRMTNKEAELFYIVMEYCAGGDLNERMNAQKGKGFEEHQILDWFVQICMALQYIHDERRNVFHRDIKPQNIFLTEDGYINLGDFGSSKVQKR</sequence>
<dbReference type="PROSITE" id="PS00108">
    <property type="entry name" value="PROTEIN_KINASE_ST"/>
    <property type="match status" value="1"/>
</dbReference>
<dbReference type="InterPro" id="IPR012337">
    <property type="entry name" value="RNaseH-like_sf"/>
</dbReference>
<dbReference type="GO" id="GO:0003676">
    <property type="term" value="F:nucleic acid binding"/>
    <property type="evidence" value="ECO:0007669"/>
    <property type="project" value="InterPro"/>
</dbReference>
<keyword evidence="1" id="KW-0479">Metal-binding</keyword>
<dbReference type="InterPro" id="IPR036397">
    <property type="entry name" value="RNaseH_sf"/>
</dbReference>
<accession>A0A498MHR2</accession>
<feature type="region of interest" description="Disordered" evidence="2">
    <location>
        <begin position="1"/>
        <end position="23"/>
    </location>
</feature>
<dbReference type="PROSITE" id="PS50158">
    <property type="entry name" value="ZF_CCHC"/>
    <property type="match status" value="1"/>
</dbReference>
<dbReference type="InterPro" id="IPR011009">
    <property type="entry name" value="Kinase-like_dom_sf"/>
</dbReference>
<dbReference type="STRING" id="84645.A0A498MHR2"/>
<evidence type="ECO:0000259" key="4">
    <source>
        <dbReference type="PROSITE" id="PS50158"/>
    </source>
</evidence>
<dbReference type="PROSITE" id="PS50011">
    <property type="entry name" value="PROTEIN_KINASE_DOM"/>
    <property type="match status" value="1"/>
</dbReference>
<dbReference type="GO" id="GO:0008270">
    <property type="term" value="F:zinc ion binding"/>
    <property type="evidence" value="ECO:0007669"/>
    <property type="project" value="UniProtKB-KW"/>
</dbReference>
<keyword evidence="1" id="KW-0862">Zinc</keyword>
<dbReference type="Gene3D" id="3.30.420.10">
    <property type="entry name" value="Ribonuclease H-like superfamily/Ribonuclease H"/>
    <property type="match status" value="1"/>
</dbReference>
<keyword evidence="6" id="KW-1185">Reference proteome</keyword>
<dbReference type="InterPro" id="IPR000719">
    <property type="entry name" value="Prot_kinase_dom"/>
</dbReference>
<dbReference type="PANTHER" id="PTHR47331">
    <property type="entry name" value="PHD-TYPE DOMAIN-CONTAINING PROTEIN"/>
    <property type="match status" value="1"/>
</dbReference>
<dbReference type="InterPro" id="IPR008271">
    <property type="entry name" value="Ser/Thr_kinase_AS"/>
</dbReference>
<dbReference type="GO" id="GO:0005524">
    <property type="term" value="F:ATP binding"/>
    <property type="evidence" value="ECO:0007669"/>
    <property type="project" value="InterPro"/>
</dbReference>
<evidence type="ECO:0000256" key="1">
    <source>
        <dbReference type="PROSITE-ProRule" id="PRU00047"/>
    </source>
</evidence>
<feature type="domain" description="Protein kinase" evidence="3">
    <location>
        <begin position="1128"/>
        <end position="1320"/>
    </location>
</feature>
<evidence type="ECO:0000313" key="5">
    <source>
        <dbReference type="EMBL" id="RXN19660.1"/>
    </source>
</evidence>
<organism evidence="5 6">
    <name type="scientific">Labeo rohita</name>
    <name type="common">Indian major carp</name>
    <name type="synonym">Cyprinus rohita</name>
    <dbReference type="NCBI Taxonomy" id="84645"/>
    <lineage>
        <taxon>Eukaryota</taxon>
        <taxon>Metazoa</taxon>
        <taxon>Chordata</taxon>
        <taxon>Craniata</taxon>
        <taxon>Vertebrata</taxon>
        <taxon>Euteleostomi</taxon>
        <taxon>Actinopterygii</taxon>
        <taxon>Neopterygii</taxon>
        <taxon>Teleostei</taxon>
        <taxon>Ostariophysi</taxon>
        <taxon>Cypriniformes</taxon>
        <taxon>Cyprinidae</taxon>
        <taxon>Labeoninae</taxon>
        <taxon>Labeonini</taxon>
        <taxon>Labeo</taxon>
    </lineage>
</organism>
<evidence type="ECO:0000259" key="3">
    <source>
        <dbReference type="PROSITE" id="PS50011"/>
    </source>
</evidence>
<dbReference type="Pfam" id="PF03564">
    <property type="entry name" value="DUF1759"/>
    <property type="match status" value="1"/>
</dbReference>